<dbReference type="PROSITE" id="PS50164">
    <property type="entry name" value="GIY_YIG"/>
    <property type="match status" value="1"/>
</dbReference>
<dbReference type="RefSeq" id="WP_051640443.1">
    <property type="nucleotide sequence ID" value="NZ_CP074352.1"/>
</dbReference>
<dbReference type="EMBL" id="CP074352">
    <property type="protein sequence ID" value="UYU33767.1"/>
    <property type="molecule type" value="Genomic_DNA"/>
</dbReference>
<proteinExistence type="inferred from homology"/>
<dbReference type="HAMAP" id="MF_01029">
    <property type="entry name" value="UPF0213"/>
    <property type="match status" value="1"/>
</dbReference>
<dbReference type="SUPFAM" id="SSF82771">
    <property type="entry name" value="GIY-YIG endonuclease"/>
    <property type="match status" value="1"/>
</dbReference>
<protein>
    <recommendedName>
        <fullName evidence="2">UPF0213 protein KFZ77_02435</fullName>
    </recommendedName>
</protein>
<dbReference type="Gene3D" id="3.40.1440.10">
    <property type="entry name" value="GIY-YIG endonuclease"/>
    <property type="match status" value="1"/>
</dbReference>
<dbReference type="CDD" id="cd10456">
    <property type="entry name" value="GIY-YIG_UPF0213"/>
    <property type="match status" value="1"/>
</dbReference>
<evidence type="ECO:0000256" key="1">
    <source>
        <dbReference type="ARBA" id="ARBA00007435"/>
    </source>
</evidence>
<dbReference type="InterPro" id="IPR000305">
    <property type="entry name" value="GIY-YIG_endonuc"/>
</dbReference>
<name>A0ABY6JJC9_9ENTR</name>
<evidence type="ECO:0000313" key="5">
    <source>
        <dbReference type="Proteomes" id="UP001156318"/>
    </source>
</evidence>
<comment type="similarity">
    <text evidence="1 2">Belongs to the UPF0213 family.</text>
</comment>
<dbReference type="Pfam" id="PF01541">
    <property type="entry name" value="GIY-YIG"/>
    <property type="match status" value="1"/>
</dbReference>
<dbReference type="PANTHER" id="PTHR34477:SF1">
    <property type="entry name" value="UPF0213 PROTEIN YHBQ"/>
    <property type="match status" value="1"/>
</dbReference>
<gene>
    <name evidence="4" type="ORF">KFZ77_02435</name>
</gene>
<accession>A0ABY6JJC9</accession>
<organism evidence="4 5">
    <name type="scientific">Siccibacter colletis</name>
    <dbReference type="NCBI Taxonomy" id="1505757"/>
    <lineage>
        <taxon>Bacteria</taxon>
        <taxon>Pseudomonadati</taxon>
        <taxon>Pseudomonadota</taxon>
        <taxon>Gammaproteobacteria</taxon>
        <taxon>Enterobacterales</taxon>
        <taxon>Enterobacteriaceae</taxon>
        <taxon>Siccibacter</taxon>
    </lineage>
</organism>
<feature type="domain" description="GIY-YIG" evidence="3">
    <location>
        <begin position="2"/>
        <end position="77"/>
    </location>
</feature>
<keyword evidence="5" id="KW-1185">Reference proteome</keyword>
<reference evidence="4 5" key="1">
    <citation type="submission" date="2021-05" db="EMBL/GenBank/DDBJ databases">
        <title>Isolation, identification, and the growth promoting effects of Pantoea dispersa strain YSD J2 from the aboveground leaves of Cyperus esculentus L.Var. Sativus.</title>
        <authorList>
            <person name="Wang S."/>
            <person name="Tang X.M."/>
            <person name="Huang Y.N."/>
        </authorList>
    </citation>
    <scope>NUCLEOTIDE SEQUENCE [LARGE SCALE GENOMIC DNA]</scope>
    <source>
        <strain evidence="5">YSD YN2</strain>
    </source>
</reference>
<dbReference type="InterPro" id="IPR022992">
    <property type="entry name" value="UPF0213_GIY-YIG_endonuc"/>
</dbReference>
<dbReference type="Proteomes" id="UP001156318">
    <property type="component" value="Chromosome"/>
</dbReference>
<dbReference type="PANTHER" id="PTHR34477">
    <property type="entry name" value="UPF0213 PROTEIN YHBQ"/>
    <property type="match status" value="1"/>
</dbReference>
<sequence>MSPWYLYLIRTADNRLYTGISTDVERRLRQHQQGKGARSLRGKGELTMVFSTLVGDRSAALRAEYRIKQLTKRQKEQLVAGSVTFGDLLGHQTLGEVCDEAAATRD</sequence>
<evidence type="ECO:0000256" key="2">
    <source>
        <dbReference type="HAMAP-Rule" id="MF_01029"/>
    </source>
</evidence>
<dbReference type="SMART" id="SM00465">
    <property type="entry name" value="GIYc"/>
    <property type="match status" value="1"/>
</dbReference>
<dbReference type="InterPro" id="IPR035901">
    <property type="entry name" value="GIY-YIG_endonuc_sf"/>
</dbReference>
<evidence type="ECO:0000259" key="3">
    <source>
        <dbReference type="PROSITE" id="PS50164"/>
    </source>
</evidence>
<dbReference type="InterPro" id="IPR050190">
    <property type="entry name" value="UPF0213_domain"/>
</dbReference>
<evidence type="ECO:0000313" key="4">
    <source>
        <dbReference type="EMBL" id="UYU33767.1"/>
    </source>
</evidence>